<keyword evidence="2" id="KW-1185">Reference proteome</keyword>
<gene>
    <name evidence="1" type="ORF">SAMN05892877_10333</name>
</gene>
<name>A0A285U456_9HYPH</name>
<sequence>MNEATALGITIRIEVEEDTHCLTPVSTVTLGVEKPHIELHVLAIVLRQRLAARWRVKEGLCCLSHYSLTIR</sequence>
<organism evidence="1 2">
    <name type="scientific">Rhizobium subbaraonis</name>
    <dbReference type="NCBI Taxonomy" id="908946"/>
    <lineage>
        <taxon>Bacteria</taxon>
        <taxon>Pseudomonadati</taxon>
        <taxon>Pseudomonadota</taxon>
        <taxon>Alphaproteobacteria</taxon>
        <taxon>Hyphomicrobiales</taxon>
        <taxon>Rhizobiaceae</taxon>
        <taxon>Rhizobium/Agrobacterium group</taxon>
        <taxon>Rhizobium</taxon>
    </lineage>
</organism>
<reference evidence="1 2" key="1">
    <citation type="submission" date="2017-08" db="EMBL/GenBank/DDBJ databases">
        <authorList>
            <person name="de Groot N.N."/>
        </authorList>
    </citation>
    <scope>NUCLEOTIDE SEQUENCE [LARGE SCALE GENOMIC DNA]</scope>
    <source>
        <strain evidence="1 2">JC85</strain>
    </source>
</reference>
<protein>
    <submittedName>
        <fullName evidence="1">Uncharacterized protein</fullName>
    </submittedName>
</protein>
<dbReference type="EMBL" id="OBQD01000003">
    <property type="protein sequence ID" value="SOC36695.1"/>
    <property type="molecule type" value="Genomic_DNA"/>
</dbReference>
<dbReference type="Proteomes" id="UP000219167">
    <property type="component" value="Unassembled WGS sequence"/>
</dbReference>
<evidence type="ECO:0000313" key="1">
    <source>
        <dbReference type="EMBL" id="SOC36695.1"/>
    </source>
</evidence>
<evidence type="ECO:0000313" key="2">
    <source>
        <dbReference type="Proteomes" id="UP000219167"/>
    </source>
</evidence>
<accession>A0A285U456</accession>
<dbReference type="AlphaFoldDB" id="A0A285U456"/>
<proteinExistence type="predicted"/>